<organism evidence="2 3">
    <name type="scientific">Zoarces viviparus</name>
    <name type="common">Viviparous eelpout</name>
    <name type="synonym">Blennius viviparus</name>
    <dbReference type="NCBI Taxonomy" id="48416"/>
    <lineage>
        <taxon>Eukaryota</taxon>
        <taxon>Metazoa</taxon>
        <taxon>Chordata</taxon>
        <taxon>Craniata</taxon>
        <taxon>Vertebrata</taxon>
        <taxon>Euteleostomi</taxon>
        <taxon>Actinopterygii</taxon>
        <taxon>Neopterygii</taxon>
        <taxon>Teleostei</taxon>
        <taxon>Neoteleostei</taxon>
        <taxon>Acanthomorphata</taxon>
        <taxon>Eupercaria</taxon>
        <taxon>Perciformes</taxon>
        <taxon>Cottioidei</taxon>
        <taxon>Zoarcales</taxon>
        <taxon>Zoarcidae</taxon>
        <taxon>Zoarcinae</taxon>
        <taxon>Zoarces</taxon>
    </lineage>
</organism>
<evidence type="ECO:0000256" key="1">
    <source>
        <dbReference type="SAM" id="MobiDB-lite"/>
    </source>
</evidence>
<evidence type="ECO:0000313" key="3">
    <source>
        <dbReference type="Proteomes" id="UP001488805"/>
    </source>
</evidence>
<feature type="region of interest" description="Disordered" evidence="1">
    <location>
        <begin position="70"/>
        <end position="113"/>
    </location>
</feature>
<feature type="compositionally biased region" description="Basic and acidic residues" evidence="1">
    <location>
        <begin position="84"/>
        <end position="93"/>
    </location>
</feature>
<sequence>MGSSLGCSDPLSSVVGGPPQLLTDPSDSEMDTAEIQLGQEAGILTRVAAEVAIGSSLDGCSVISGGVIGSPSLLSGHLPDSDEDFRSMQEGRKRPSGNGRGSGKRLKGLNRKI</sequence>
<proteinExistence type="predicted"/>
<evidence type="ECO:0000313" key="2">
    <source>
        <dbReference type="EMBL" id="KAK9523314.1"/>
    </source>
</evidence>
<reference evidence="2 3" key="1">
    <citation type="journal article" date="2024" name="Genome Biol. Evol.">
        <title>Chromosome-level genome assembly of the viviparous eelpout Zoarces viviparus.</title>
        <authorList>
            <person name="Fuhrmann N."/>
            <person name="Brasseur M.V."/>
            <person name="Bakowski C.E."/>
            <person name="Podsiadlowski L."/>
            <person name="Prost S."/>
            <person name="Krehenwinkel H."/>
            <person name="Mayer C."/>
        </authorList>
    </citation>
    <scope>NUCLEOTIDE SEQUENCE [LARGE SCALE GENOMIC DNA]</scope>
    <source>
        <strain evidence="2">NO-MEL_2022_Ind0_liver</strain>
    </source>
</reference>
<accession>A0AAW1EPV2</accession>
<feature type="compositionally biased region" description="Basic residues" evidence="1">
    <location>
        <begin position="102"/>
        <end position="113"/>
    </location>
</feature>
<comment type="caution">
    <text evidence="2">The sequence shown here is derived from an EMBL/GenBank/DDBJ whole genome shotgun (WGS) entry which is preliminary data.</text>
</comment>
<name>A0AAW1EPV2_ZOAVI</name>
<protein>
    <submittedName>
        <fullName evidence="2">Uncharacterized protein</fullName>
    </submittedName>
</protein>
<dbReference type="Proteomes" id="UP001488805">
    <property type="component" value="Unassembled WGS sequence"/>
</dbReference>
<dbReference type="AlphaFoldDB" id="A0AAW1EPV2"/>
<dbReference type="EMBL" id="JBCEZU010000221">
    <property type="protein sequence ID" value="KAK9523314.1"/>
    <property type="molecule type" value="Genomic_DNA"/>
</dbReference>
<feature type="region of interest" description="Disordered" evidence="1">
    <location>
        <begin position="1"/>
        <end position="31"/>
    </location>
</feature>
<gene>
    <name evidence="2" type="ORF">VZT92_019714</name>
</gene>
<keyword evidence="3" id="KW-1185">Reference proteome</keyword>